<dbReference type="Gene3D" id="3.90.10.10">
    <property type="entry name" value="Cytochrome C3"/>
    <property type="match status" value="1"/>
</dbReference>
<dbReference type="SUPFAM" id="SSF48695">
    <property type="entry name" value="Multiheme cytochromes"/>
    <property type="match status" value="1"/>
</dbReference>
<keyword evidence="3" id="KW-1185">Reference proteome</keyword>
<feature type="domain" description="Cytochrome c7-like" evidence="1">
    <location>
        <begin position="39"/>
        <end position="109"/>
    </location>
</feature>
<gene>
    <name evidence="2" type="ORF">IRI77_32325</name>
</gene>
<dbReference type="AlphaFoldDB" id="A0A7S7SK50"/>
<evidence type="ECO:0000313" key="3">
    <source>
        <dbReference type="Proteomes" id="UP000593892"/>
    </source>
</evidence>
<dbReference type="Proteomes" id="UP000593892">
    <property type="component" value="Chromosome"/>
</dbReference>
<evidence type="ECO:0000259" key="1">
    <source>
        <dbReference type="Pfam" id="PF14522"/>
    </source>
</evidence>
<dbReference type="EMBL" id="CP063849">
    <property type="protein sequence ID" value="QOY87398.1"/>
    <property type="molecule type" value="Genomic_DNA"/>
</dbReference>
<protein>
    <recommendedName>
        <fullName evidence="1">Cytochrome c7-like domain-containing protein</fullName>
    </recommendedName>
</protein>
<accession>A0A7S7SK50</accession>
<dbReference type="InterPro" id="IPR029467">
    <property type="entry name" value="Cyt_c7-like"/>
</dbReference>
<organism evidence="2 3">
    <name type="scientific">Paludibaculum fermentans</name>
    <dbReference type="NCBI Taxonomy" id="1473598"/>
    <lineage>
        <taxon>Bacteria</taxon>
        <taxon>Pseudomonadati</taxon>
        <taxon>Acidobacteriota</taxon>
        <taxon>Terriglobia</taxon>
        <taxon>Bryobacterales</taxon>
        <taxon>Bryobacteraceae</taxon>
        <taxon>Paludibaculum</taxon>
    </lineage>
</organism>
<evidence type="ECO:0000313" key="2">
    <source>
        <dbReference type="EMBL" id="QOY87398.1"/>
    </source>
</evidence>
<reference evidence="2 3" key="1">
    <citation type="submission" date="2020-10" db="EMBL/GenBank/DDBJ databases">
        <title>Complete genome sequence of Paludibaculum fermentans P105T, a facultatively anaerobic acidobacterium capable of dissimilatory Fe(III) reduction.</title>
        <authorList>
            <person name="Dedysh S.N."/>
            <person name="Beletsky A.V."/>
            <person name="Kulichevskaya I.S."/>
            <person name="Mardanov A.V."/>
            <person name="Ravin N.V."/>
        </authorList>
    </citation>
    <scope>NUCLEOTIDE SEQUENCE [LARGE SCALE GENOMIC DNA]</scope>
    <source>
        <strain evidence="2 3">P105</strain>
    </source>
</reference>
<dbReference type="Pfam" id="PF14522">
    <property type="entry name" value="Cytochrome_C7"/>
    <property type="match status" value="1"/>
</dbReference>
<dbReference type="KEGG" id="pfer:IRI77_32325"/>
<name>A0A7S7SK50_PALFE</name>
<proteinExistence type="predicted"/>
<dbReference type="RefSeq" id="WP_194449067.1">
    <property type="nucleotide sequence ID" value="NZ_CP063849.1"/>
</dbReference>
<sequence length="113" mass="12319">MRQPLFGLLLFSLLGSSLLLGEDKKPPSRLVIQTTAGDVNYDHAGHAKREMNACLICHPRLFTRDRKAPIEFSSPHKKREDAKASCGACHRADGAAFASEGNCTNNKCHVKGS</sequence>
<dbReference type="InterPro" id="IPR036280">
    <property type="entry name" value="Multihaem_cyt_sf"/>
</dbReference>